<comment type="caution">
    <text evidence="2">The sequence shown here is derived from an EMBL/GenBank/DDBJ whole genome shotgun (WGS) entry which is preliminary data.</text>
</comment>
<evidence type="ECO:0000259" key="1">
    <source>
        <dbReference type="Pfam" id="PF13392"/>
    </source>
</evidence>
<keyword evidence="3" id="KW-1185">Reference proteome</keyword>
<dbReference type="SUPFAM" id="SSF54060">
    <property type="entry name" value="His-Me finger endonucleases"/>
    <property type="match status" value="1"/>
</dbReference>
<reference evidence="2 3" key="1">
    <citation type="submission" date="2024-04" db="EMBL/GenBank/DDBJ databases">
        <title>Tritrichomonas musculus Genome.</title>
        <authorList>
            <person name="Alves-Ferreira E."/>
            <person name="Grigg M."/>
            <person name="Lorenzi H."/>
            <person name="Galac M."/>
        </authorList>
    </citation>
    <scope>NUCLEOTIDE SEQUENCE [LARGE SCALE GENOMIC DNA]</scope>
    <source>
        <strain evidence="2 3">EAF2021</strain>
    </source>
</reference>
<dbReference type="Pfam" id="PF13392">
    <property type="entry name" value="HNH_3"/>
    <property type="match status" value="1"/>
</dbReference>
<protein>
    <recommendedName>
        <fullName evidence="1">HNH nuclease domain-containing protein</fullName>
    </recommendedName>
</protein>
<name>A0ABR2KRC1_9EUKA</name>
<dbReference type="EMBL" id="JAPFFF010000003">
    <property type="protein sequence ID" value="KAK8893301.1"/>
    <property type="molecule type" value="Genomic_DNA"/>
</dbReference>
<dbReference type="InterPro" id="IPR003615">
    <property type="entry name" value="HNH_nuc"/>
</dbReference>
<organism evidence="2 3">
    <name type="scientific">Tritrichomonas musculus</name>
    <dbReference type="NCBI Taxonomy" id="1915356"/>
    <lineage>
        <taxon>Eukaryota</taxon>
        <taxon>Metamonada</taxon>
        <taxon>Parabasalia</taxon>
        <taxon>Tritrichomonadida</taxon>
        <taxon>Tritrichomonadidae</taxon>
        <taxon>Tritrichomonas</taxon>
    </lineage>
</organism>
<sequence>MDSYIKLNMHPDYEIMENYPHNIRRIKDKNDCVKWFNNKGYEVVKLEKIYLKHRIIAEQFLLNDNPEKKTEINHINHNRADNQITNLEWCSRSENMFDRSQYNGIKYKFVDELPDDAVSISQYETRTEMHEFTENRYWYSSSTKLFYFNNKRNYKILNIKESNGYKQVCLVDTNKKFINVSLISFKRQYGI</sequence>
<gene>
    <name evidence="2" type="ORF">M9Y10_021718</name>
</gene>
<proteinExistence type="predicted"/>
<dbReference type="Gene3D" id="3.90.75.20">
    <property type="match status" value="1"/>
</dbReference>
<accession>A0ABR2KRC1</accession>
<dbReference type="InterPro" id="IPR044925">
    <property type="entry name" value="His-Me_finger_sf"/>
</dbReference>
<feature type="domain" description="HNH nuclease" evidence="1">
    <location>
        <begin position="50"/>
        <end position="96"/>
    </location>
</feature>
<evidence type="ECO:0000313" key="3">
    <source>
        <dbReference type="Proteomes" id="UP001470230"/>
    </source>
</evidence>
<dbReference type="Proteomes" id="UP001470230">
    <property type="component" value="Unassembled WGS sequence"/>
</dbReference>
<evidence type="ECO:0000313" key="2">
    <source>
        <dbReference type="EMBL" id="KAK8893301.1"/>
    </source>
</evidence>